<dbReference type="CDD" id="cd08771">
    <property type="entry name" value="DLP_1"/>
    <property type="match status" value="1"/>
</dbReference>
<evidence type="ECO:0000259" key="3">
    <source>
        <dbReference type="PROSITE" id="PS51388"/>
    </source>
</evidence>
<dbReference type="GO" id="GO:0016559">
    <property type="term" value="P:peroxisome fission"/>
    <property type="evidence" value="ECO:0007669"/>
    <property type="project" value="TreeGrafter"/>
</dbReference>
<comment type="caution">
    <text evidence="5">The sequence shown here is derived from an EMBL/GenBank/DDBJ whole genome shotgun (WGS) entry which is preliminary data.</text>
</comment>
<dbReference type="SMART" id="SM00053">
    <property type="entry name" value="DYNc"/>
    <property type="match status" value="1"/>
</dbReference>
<dbReference type="PANTHER" id="PTHR11566:SF21">
    <property type="entry name" value="DYNAMIN RELATED PROTEIN 1, ISOFORM A"/>
    <property type="match status" value="1"/>
</dbReference>
<feature type="domain" description="GED" evidence="3">
    <location>
        <begin position="629"/>
        <end position="722"/>
    </location>
</feature>
<gene>
    <name evidence="5" type="ORF">CPELLU_LOCUS9882</name>
</gene>
<dbReference type="InterPro" id="IPR001401">
    <property type="entry name" value="Dynamin_GTPase"/>
</dbReference>
<reference evidence="5" key="1">
    <citation type="submission" date="2021-06" db="EMBL/GenBank/DDBJ databases">
        <authorList>
            <person name="Kallberg Y."/>
            <person name="Tangrot J."/>
            <person name="Rosling A."/>
        </authorList>
    </citation>
    <scope>NUCLEOTIDE SEQUENCE</scope>
    <source>
        <strain evidence="5">FL966</strain>
    </source>
</reference>
<dbReference type="GO" id="GO:0048312">
    <property type="term" value="P:intracellular distribution of mitochondria"/>
    <property type="evidence" value="ECO:0007669"/>
    <property type="project" value="TreeGrafter"/>
</dbReference>
<accession>A0A9N9E3Q4</accession>
<dbReference type="InterPro" id="IPR027417">
    <property type="entry name" value="P-loop_NTPase"/>
</dbReference>
<protein>
    <submittedName>
        <fullName evidence="5">3512_t:CDS:1</fullName>
    </submittedName>
</protein>
<proteinExistence type="predicted"/>
<dbReference type="SUPFAM" id="SSF52540">
    <property type="entry name" value="P-loop containing nucleoside triphosphate hydrolases"/>
    <property type="match status" value="1"/>
</dbReference>
<dbReference type="OrthoDB" id="5061070at2759"/>
<dbReference type="AlphaFoldDB" id="A0A9N9E3Q4"/>
<dbReference type="GO" id="GO:0016020">
    <property type="term" value="C:membrane"/>
    <property type="evidence" value="ECO:0007669"/>
    <property type="project" value="TreeGrafter"/>
</dbReference>
<dbReference type="Gene3D" id="3.40.50.300">
    <property type="entry name" value="P-loop containing nucleotide triphosphate hydrolases"/>
    <property type="match status" value="1"/>
</dbReference>
<dbReference type="InterPro" id="IPR000375">
    <property type="entry name" value="Dynamin_stalk"/>
</dbReference>
<dbReference type="Pfam" id="PF02212">
    <property type="entry name" value="GED"/>
    <property type="match status" value="1"/>
</dbReference>
<dbReference type="Gene3D" id="1.20.120.1240">
    <property type="entry name" value="Dynamin, middle domain"/>
    <property type="match status" value="1"/>
</dbReference>
<organism evidence="5 6">
    <name type="scientific">Cetraspora pellucida</name>
    <dbReference type="NCBI Taxonomy" id="1433469"/>
    <lineage>
        <taxon>Eukaryota</taxon>
        <taxon>Fungi</taxon>
        <taxon>Fungi incertae sedis</taxon>
        <taxon>Mucoromycota</taxon>
        <taxon>Glomeromycotina</taxon>
        <taxon>Glomeromycetes</taxon>
        <taxon>Diversisporales</taxon>
        <taxon>Gigasporaceae</taxon>
        <taxon>Cetraspora</taxon>
    </lineage>
</organism>
<dbReference type="GO" id="GO:0005874">
    <property type="term" value="C:microtubule"/>
    <property type="evidence" value="ECO:0007669"/>
    <property type="project" value="TreeGrafter"/>
</dbReference>
<keyword evidence="1" id="KW-0547">Nucleotide-binding</keyword>
<dbReference type="GO" id="GO:0005739">
    <property type="term" value="C:mitochondrion"/>
    <property type="evidence" value="ECO:0007669"/>
    <property type="project" value="TreeGrafter"/>
</dbReference>
<dbReference type="PRINTS" id="PR00195">
    <property type="entry name" value="DYNAMIN"/>
</dbReference>
<dbReference type="InterPro" id="IPR045063">
    <property type="entry name" value="Dynamin_N"/>
</dbReference>
<name>A0A9N9E3Q4_9GLOM</name>
<evidence type="ECO:0000256" key="2">
    <source>
        <dbReference type="ARBA" id="ARBA00023134"/>
    </source>
</evidence>
<sequence length="722" mass="83322">GRNKENKKQRTRINDTIITGQEYDKTMTQINYIANSQYAKEASNYIKILNELRRIGAQLAVNLPTIVFCGNQSAGKSSLLEAISGVKLPRSDGTCTRCVMELRLSEVPKIWSCQVSLRKEYDEHENRLSNPIETKFGSSIDDPDKVELMARRAQKALLNPLKQSDEYIDWDFKDQTYEDDSQLNGLKFTKNVVCMEIKGPNVPNLSLIDLPGIIRHTEKAEDRRFIPLTEELVKEYIKNEKSIIIATISCKDEIDNQAIVTLAKEADPLGVRTLGVLTKPDMIEEGTHHSWLKIMRGEANPLELGYYVVKNPTKVQRMDNIRFEDARLAEIEFFETEDPWTSFHLQERIGVKNLQNKLSELLIKAIKRGLPDIRKEVEEKLDEACKDLEKLPLQLSDNPRIDLFRLIKNCTTIIKEKTICSNNQIELWKSLNDQFALFKVEFYALRPIFSINSSNNYIGKKPSGIIDILEDFIEDCPTNKRDISTDQLQQLTETQVTEIIKNSRGRLLPGFVPYSAAQTIIQGHQKQWQKPAINCLNAVYEIMIKVVNETIESTFSRFPGLVGRMGYKAQAWLEECKKRTTDHISFTYKMEQTTYPFTLDKQMMTNLKTEYLKSLHEAVKFESKNPTETLEVVAIVLAYLKIAIKRYVDVVSMTIIHTFIDEFSDHIEEKLMEIFIHDKDGSIDELIKEDDGIKYQRERLLGREKLLREVLDKLVNFGIHYK</sequence>
<dbReference type="PANTHER" id="PTHR11566">
    <property type="entry name" value="DYNAMIN"/>
    <property type="match status" value="1"/>
</dbReference>
<feature type="non-terminal residue" evidence="5">
    <location>
        <position position="722"/>
    </location>
</feature>
<dbReference type="Pfam" id="PF00350">
    <property type="entry name" value="Dynamin_N"/>
    <property type="match status" value="1"/>
</dbReference>
<dbReference type="GO" id="GO:0003924">
    <property type="term" value="F:GTPase activity"/>
    <property type="evidence" value="ECO:0007669"/>
    <property type="project" value="InterPro"/>
</dbReference>
<dbReference type="InterPro" id="IPR020850">
    <property type="entry name" value="GED_dom"/>
</dbReference>
<evidence type="ECO:0000313" key="5">
    <source>
        <dbReference type="EMBL" id="CAG8662756.1"/>
    </source>
</evidence>
<dbReference type="GO" id="GO:0005525">
    <property type="term" value="F:GTP binding"/>
    <property type="evidence" value="ECO:0007669"/>
    <property type="project" value="InterPro"/>
</dbReference>
<dbReference type="InterPro" id="IPR022812">
    <property type="entry name" value="Dynamin"/>
</dbReference>
<keyword evidence="2" id="KW-0342">GTP-binding</keyword>
<feature type="domain" description="Dynamin-type G" evidence="4">
    <location>
        <begin position="60"/>
        <end position="371"/>
    </location>
</feature>
<dbReference type="Pfam" id="PF01031">
    <property type="entry name" value="Dynamin_M"/>
    <property type="match status" value="1"/>
</dbReference>
<dbReference type="EMBL" id="CAJVQA010007842">
    <property type="protein sequence ID" value="CAG8662756.1"/>
    <property type="molecule type" value="Genomic_DNA"/>
</dbReference>
<dbReference type="SMART" id="SM00302">
    <property type="entry name" value="GED"/>
    <property type="match status" value="1"/>
</dbReference>
<evidence type="ECO:0000256" key="1">
    <source>
        <dbReference type="ARBA" id="ARBA00022741"/>
    </source>
</evidence>
<dbReference type="Proteomes" id="UP000789759">
    <property type="component" value="Unassembled WGS sequence"/>
</dbReference>
<dbReference type="InterPro" id="IPR030381">
    <property type="entry name" value="G_DYNAMIN_dom"/>
</dbReference>
<dbReference type="GO" id="GO:0008017">
    <property type="term" value="F:microtubule binding"/>
    <property type="evidence" value="ECO:0007669"/>
    <property type="project" value="TreeGrafter"/>
</dbReference>
<dbReference type="PROSITE" id="PS51718">
    <property type="entry name" value="G_DYNAMIN_2"/>
    <property type="match status" value="1"/>
</dbReference>
<dbReference type="GO" id="GO:0000266">
    <property type="term" value="P:mitochondrial fission"/>
    <property type="evidence" value="ECO:0007669"/>
    <property type="project" value="TreeGrafter"/>
</dbReference>
<keyword evidence="6" id="KW-1185">Reference proteome</keyword>
<evidence type="ECO:0000313" key="6">
    <source>
        <dbReference type="Proteomes" id="UP000789759"/>
    </source>
</evidence>
<dbReference type="InterPro" id="IPR003130">
    <property type="entry name" value="GED"/>
</dbReference>
<evidence type="ECO:0000259" key="4">
    <source>
        <dbReference type="PROSITE" id="PS51718"/>
    </source>
</evidence>
<dbReference type="GO" id="GO:0006897">
    <property type="term" value="P:endocytosis"/>
    <property type="evidence" value="ECO:0007669"/>
    <property type="project" value="TreeGrafter"/>
</dbReference>
<dbReference type="PROSITE" id="PS51388">
    <property type="entry name" value="GED"/>
    <property type="match status" value="1"/>
</dbReference>